<dbReference type="AlphaFoldDB" id="A0AA94HDU3"/>
<dbReference type="Proteomes" id="UP000183090">
    <property type="component" value="Unassembled WGS sequence"/>
</dbReference>
<proteinExistence type="predicted"/>
<evidence type="ECO:0000313" key="2">
    <source>
        <dbReference type="Proteomes" id="UP000183090"/>
    </source>
</evidence>
<comment type="caution">
    <text evidence="1">The sequence shown here is derived from an EMBL/GenBank/DDBJ whole genome shotgun (WGS) entry which is preliminary data.</text>
</comment>
<evidence type="ECO:0000313" key="1">
    <source>
        <dbReference type="EMBL" id="SFK67025.1"/>
    </source>
</evidence>
<reference evidence="1 2" key="1">
    <citation type="submission" date="2016-10" db="EMBL/GenBank/DDBJ databases">
        <authorList>
            <person name="Varghese N."/>
            <person name="Submissions S."/>
        </authorList>
    </citation>
    <scope>NUCLEOTIDE SEQUENCE [LARGE SCALE GENOMIC DNA]</scope>
    <source>
        <strain evidence="1 2">CGMCC 1.6501</strain>
    </source>
</reference>
<name>A0AA94HDU3_9STAP</name>
<sequence>MIESIVQSAHTKLFYKFLKYEHYYFMKVKIKVDFK</sequence>
<organism evidence="1 2">
    <name type="scientific">Salinicoccus halodurans</name>
    <dbReference type="NCBI Taxonomy" id="407035"/>
    <lineage>
        <taxon>Bacteria</taxon>
        <taxon>Bacillati</taxon>
        <taxon>Bacillota</taxon>
        <taxon>Bacilli</taxon>
        <taxon>Bacillales</taxon>
        <taxon>Staphylococcaceae</taxon>
        <taxon>Salinicoccus</taxon>
    </lineage>
</organism>
<gene>
    <name evidence="1" type="ORF">SAMN05216235_1045</name>
</gene>
<dbReference type="EMBL" id="FOTB01000002">
    <property type="protein sequence ID" value="SFK67025.1"/>
    <property type="molecule type" value="Genomic_DNA"/>
</dbReference>
<accession>A0AA94HDU3</accession>
<protein>
    <submittedName>
        <fullName evidence="1">Uncharacterized protein</fullName>
    </submittedName>
</protein>